<dbReference type="CDD" id="cd03250">
    <property type="entry name" value="ABCC_MRP_domain1"/>
    <property type="match status" value="1"/>
</dbReference>
<feature type="region of interest" description="Disordered" evidence="13">
    <location>
        <begin position="252"/>
        <end position="276"/>
    </location>
</feature>
<gene>
    <name evidence="17" type="ORF">RDWZM_003810</name>
</gene>
<dbReference type="InterPro" id="IPR003439">
    <property type="entry name" value="ABC_transporter-like_ATP-bd"/>
</dbReference>
<name>A0A9Q0RT20_BLOTA</name>
<comment type="similarity">
    <text evidence="2">Belongs to the ABC transporter superfamily. ABCC family. Conjugate transporter (TC 3.A.1.208) subfamily.</text>
</comment>
<dbReference type="FunFam" id="3.40.50.300:FF:000997">
    <property type="entry name" value="Multidrug resistance-associated protein 1"/>
    <property type="match status" value="1"/>
</dbReference>
<evidence type="ECO:0000256" key="1">
    <source>
        <dbReference type="ARBA" id="ARBA00004128"/>
    </source>
</evidence>
<feature type="compositionally biased region" description="Low complexity" evidence="13">
    <location>
        <begin position="735"/>
        <end position="755"/>
    </location>
</feature>
<feature type="region of interest" description="Disordered" evidence="13">
    <location>
        <begin position="967"/>
        <end position="1000"/>
    </location>
</feature>
<reference evidence="17" key="1">
    <citation type="submission" date="2022-12" db="EMBL/GenBank/DDBJ databases">
        <title>Genome assemblies of Blomia tropicalis.</title>
        <authorList>
            <person name="Cui Y."/>
        </authorList>
    </citation>
    <scope>NUCLEOTIDE SEQUENCE</scope>
    <source>
        <tissue evidence="17">Adult mites</tissue>
    </source>
</reference>
<evidence type="ECO:0000256" key="5">
    <source>
        <dbReference type="ARBA" id="ARBA00022692"/>
    </source>
</evidence>
<dbReference type="Gene3D" id="1.20.1560.10">
    <property type="entry name" value="ABC transporter type 1, transmembrane domain"/>
    <property type="match status" value="2"/>
</dbReference>
<evidence type="ECO:0000259" key="15">
    <source>
        <dbReference type="PROSITE" id="PS50893"/>
    </source>
</evidence>
<dbReference type="PANTHER" id="PTHR24223:SF443">
    <property type="entry name" value="MULTIDRUG-RESISTANCE LIKE PROTEIN 1, ISOFORM I"/>
    <property type="match status" value="1"/>
</dbReference>
<evidence type="ECO:0000256" key="10">
    <source>
        <dbReference type="ARBA" id="ARBA00023136"/>
    </source>
</evidence>
<dbReference type="FunFam" id="3.40.50.300:FF:000074">
    <property type="entry name" value="Multidrug resistance-associated protein 5 isoform 1"/>
    <property type="match status" value="1"/>
</dbReference>
<feature type="transmembrane region" description="Helical" evidence="14">
    <location>
        <begin position="1198"/>
        <end position="1218"/>
    </location>
</feature>
<dbReference type="SMART" id="SM00382">
    <property type="entry name" value="AAA"/>
    <property type="match status" value="2"/>
</dbReference>
<evidence type="ECO:0000256" key="9">
    <source>
        <dbReference type="ARBA" id="ARBA00022989"/>
    </source>
</evidence>
<dbReference type="OMA" id="CFETGMR"/>
<dbReference type="InterPro" id="IPR011527">
    <property type="entry name" value="ABC1_TM_dom"/>
</dbReference>
<evidence type="ECO:0000259" key="16">
    <source>
        <dbReference type="PROSITE" id="PS50929"/>
    </source>
</evidence>
<dbReference type="InterPro" id="IPR017871">
    <property type="entry name" value="ABC_transporter-like_CS"/>
</dbReference>
<feature type="compositionally biased region" description="Polar residues" evidence="13">
    <location>
        <begin position="260"/>
        <end position="272"/>
    </location>
</feature>
<dbReference type="InterPro" id="IPR036640">
    <property type="entry name" value="ABC1_TM_sf"/>
</dbReference>
<dbReference type="CDD" id="cd03244">
    <property type="entry name" value="ABCC_MRP_domain2"/>
    <property type="match status" value="1"/>
</dbReference>
<sequence>MDEFDNFCYGEPIWDTNLFWNTSIPRFTRCFTRTIPIWFPSLFLLIFAPLEAYFIIHSRATNDGKTRSIPYNRYNITRFIAVIMIVLVNVIQFAIDFRHYLIPDVSHYLSIADLTFTLLNCFTFVLFGFVIGLHRIYGLHTSGLAFFFTFFSVILSLPTIYMYVMFFGDDSILVDPYRTGLQHWSLTEMYLFAIHFGLLLVLFLLTCFADFLPPFSTNKQCKPIQDAFAINGNAVSLSTPEELVEMKDVVSNGNDEHSQQRTPLMENQTPTSKEPEECPQLTASFLSQLTFWWFNPLAITGFKKSLTLDDLWRLNPNDATSCIAPKFDQSWLSQIKTPKTNDVNENSEESMPNVSFVKPSSDKKPSTIYTITQTFGLYFVNGAFFKFGHDCLQFVNPFLLKIFIGFISEKNDPNWHGFVIAFLFFVTSMTQSFMLNYYFTVMYTIGMRIRSALVSAIYRKSLNLSNDARRQTTTGEIVNLMSVDANRFVDLLPYVNLVWSAPLQIILTVYFLYHELGASTFAGLAIMVLMIPLNAFLSTFQRRLQIRQMKKKDERVKVVSEAMNGIRVIKLYGWEIPFMTRISAVRDNEIRQLEIISYISAVTSFLWTCTPFMVSFVTFAIYILSSDENVLDAKKAFVSLALFNLLRFPLTMLPMLITQVVMASVSVKRLNKFLHSTQLEKYVTRNDEDGTENSITIEGGQFGWETIDNQAKQTEKISVSDTNKDEDVSKKLLESNEVNGQNSNESSSGSSSSKSFTLNDINIQIKKGSLVAIVGNVGSGKSSLLAAILGDMERHSGTINIARSESIAYVAQQAWMRNVSLRDNILFGSNYIKSRYDRVLEMCALKPDIAILPGGDQTEIGEKGINLSGGQKQRIAIARACYAQSSLVLLDDPLSAVDSHVSRHIFTKVIANDTGFLKDRTRVLVTNNISLLPNVDQIIVLSNGSITEMGTYEQLMENGKQFSKFVQEHSNEQKGNDEREDSPLKESRSDSFTNSSRQRSATVENKKKLIEVEKAETGNVQFSVYLKYFRSLTYPWLSLILFGYIAMQAASVGSNVWLAIWSNDVNRVTNQSIGNETDNVISNSTSSEPLQDFALRNHRLMIYGLLGFAQAFFIVVGSFAMARGSVNSSRTLHRSLLYRIMRSPMSFFDTTPLGRILNRFSKDIDTVDTTIPHTIRGWIFCLLQAISTFLLISYEIPVFILVAIPILGLYYFIQKFYVATSRQLKRLESVTRSPIYSHFGETLAGVHTIRAYGAARRFINDSNHIVDTNQRCYYPNFISNRWLALYLDFCGNFIILSAATFAVTYRDILQPGIVGLLLTYALSVTHMLNWFVRMTSEMESNVVSVERISEYCELVSEKEWVRPVNSEPTIPEFWPSNGEVKFDDYSVRYREGLDMVLNSISINIQSGEKIGIVGRTGAGKSSLTLALFRILEAAQGKIIIDGIDIGKIGLHELRLKLSIIPQDPVLFSGTIRSNLDPFGKYSDHLLWQALEHSHLKDYIASQDAGLDYVVNENGENFSVGQRQLICLGRALLRRTKILVLDEATAAIDLKTDALIQQTIRSEFSNCTVLTIAHRLKTIMDSSRVLVLDKGKIAEFDSPENLLADRRSKFYALAKDSRLGKTSIIERFMAICNNEKFLDSNRSKYEETIALKYRFIRKRTLDYRRQVSEIEQQLGGKLANIWELGNGTLFLNLIPFCLNKDTIRMTTIGVVVDLTRPNQMVELLETLTSTLNNIVEEIFHECEPSLKNTIIDEAQKRTMLYDRRKQTETNTAPDVRKSSSKPFSIPLVIIGSKYDEFQNMDPEVKKQIVRYLRTFACVQSAQLIFVSNKSETLMKRLFHSLEPVVFDRSTLFSNHYHEVEPTSKQTISTNFTKPLMIPFGYDSLQRIGVTNMDEVRNEFISMFPQESLNYETSIVTDPRSDPNFAEAEIDKILEYKYMVRK</sequence>
<dbReference type="PANTHER" id="PTHR24223">
    <property type="entry name" value="ATP-BINDING CASSETTE SUB-FAMILY C"/>
    <property type="match status" value="1"/>
</dbReference>
<evidence type="ECO:0000256" key="12">
    <source>
        <dbReference type="ARBA" id="ARBA00047523"/>
    </source>
</evidence>
<keyword evidence="4" id="KW-0926">Vacuole</keyword>
<evidence type="ECO:0000256" key="2">
    <source>
        <dbReference type="ARBA" id="ARBA00009726"/>
    </source>
</evidence>
<dbReference type="FunFam" id="1.20.1560.10:FF:000001">
    <property type="entry name" value="ATP-binding cassette subfamily C member 1"/>
    <property type="match status" value="1"/>
</dbReference>
<feature type="transmembrane region" description="Helical" evidence="14">
    <location>
        <begin position="1311"/>
        <end position="1332"/>
    </location>
</feature>
<dbReference type="Pfam" id="PF00664">
    <property type="entry name" value="ABC_membrane"/>
    <property type="match status" value="2"/>
</dbReference>
<dbReference type="Proteomes" id="UP001142055">
    <property type="component" value="Chromosome 1"/>
</dbReference>
<dbReference type="EC" id="7.6.2.3" evidence="11"/>
<feature type="transmembrane region" description="Helical" evidence="14">
    <location>
        <begin position="1036"/>
        <end position="1060"/>
    </location>
</feature>
<feature type="domain" description="ABC transporter" evidence="15">
    <location>
        <begin position="738"/>
        <end position="968"/>
    </location>
</feature>
<keyword evidence="6" id="KW-0677">Repeat</keyword>
<keyword evidence="7" id="KW-0547">Nucleotide-binding</keyword>
<keyword evidence="10 14" id="KW-0472">Membrane</keyword>
<evidence type="ECO:0000256" key="13">
    <source>
        <dbReference type="SAM" id="MobiDB-lite"/>
    </source>
</evidence>
<organism evidence="17 18">
    <name type="scientific">Blomia tropicalis</name>
    <name type="common">Mite</name>
    <dbReference type="NCBI Taxonomy" id="40697"/>
    <lineage>
        <taxon>Eukaryota</taxon>
        <taxon>Metazoa</taxon>
        <taxon>Ecdysozoa</taxon>
        <taxon>Arthropoda</taxon>
        <taxon>Chelicerata</taxon>
        <taxon>Arachnida</taxon>
        <taxon>Acari</taxon>
        <taxon>Acariformes</taxon>
        <taxon>Sarcoptiformes</taxon>
        <taxon>Astigmata</taxon>
        <taxon>Glycyphagoidea</taxon>
        <taxon>Echimyopodidae</taxon>
        <taxon>Blomia</taxon>
    </lineage>
</organism>
<evidence type="ECO:0000256" key="7">
    <source>
        <dbReference type="ARBA" id="ARBA00022741"/>
    </source>
</evidence>
<feature type="transmembrane region" description="Helical" evidence="14">
    <location>
        <begin position="519"/>
        <end position="540"/>
    </location>
</feature>
<keyword evidence="8" id="KW-0067">ATP-binding</keyword>
<dbReference type="EMBL" id="JAPWDV010000001">
    <property type="protein sequence ID" value="KAJ6225265.1"/>
    <property type="molecule type" value="Genomic_DNA"/>
</dbReference>
<feature type="domain" description="ABC transmembrane type-1" evidence="16">
    <location>
        <begin position="382"/>
        <end position="662"/>
    </location>
</feature>
<feature type="transmembrane region" description="Helical" evidence="14">
    <location>
        <begin position="189"/>
        <end position="212"/>
    </location>
</feature>
<evidence type="ECO:0000313" key="18">
    <source>
        <dbReference type="Proteomes" id="UP001142055"/>
    </source>
</evidence>
<dbReference type="InterPro" id="IPR003593">
    <property type="entry name" value="AAA+_ATPase"/>
</dbReference>
<evidence type="ECO:0000256" key="6">
    <source>
        <dbReference type="ARBA" id="ARBA00022737"/>
    </source>
</evidence>
<comment type="caution">
    <text evidence="17">The sequence shown here is derived from an EMBL/GenBank/DDBJ whole genome shotgun (WGS) entry which is preliminary data.</text>
</comment>
<feature type="compositionally biased region" description="Polar residues" evidence="13">
    <location>
        <begin position="990"/>
        <end position="1000"/>
    </location>
</feature>
<dbReference type="SUPFAM" id="SSF52540">
    <property type="entry name" value="P-loop containing nucleoside triphosphate hydrolases"/>
    <property type="match status" value="3"/>
</dbReference>
<feature type="transmembrane region" description="Helical" evidence="14">
    <location>
        <begin position="76"/>
        <end position="95"/>
    </location>
</feature>
<dbReference type="Gene3D" id="3.40.50.300">
    <property type="entry name" value="P-loop containing nucleotide triphosphate hydrolases"/>
    <property type="match status" value="3"/>
</dbReference>
<feature type="transmembrane region" description="Helical" evidence="14">
    <location>
        <begin position="37"/>
        <end position="56"/>
    </location>
</feature>
<protein>
    <recommendedName>
        <fullName evidence="11">ABC-type glutathione-S-conjugate transporter</fullName>
        <ecNumber evidence="11">7.6.2.3</ecNumber>
    </recommendedName>
</protein>
<evidence type="ECO:0000313" key="17">
    <source>
        <dbReference type="EMBL" id="KAJ6225265.1"/>
    </source>
</evidence>
<dbReference type="CDD" id="cd18603">
    <property type="entry name" value="ABC_6TM_MRP1_2_3_6_D2_like"/>
    <property type="match status" value="1"/>
</dbReference>
<keyword evidence="9 14" id="KW-1133">Transmembrane helix</keyword>
<feature type="transmembrane region" description="Helical" evidence="14">
    <location>
        <begin position="107"/>
        <end position="132"/>
    </location>
</feature>
<accession>A0A9Q0RT20</accession>
<dbReference type="PROSITE" id="PS00211">
    <property type="entry name" value="ABC_TRANSPORTER_1"/>
    <property type="match status" value="1"/>
</dbReference>
<feature type="transmembrane region" description="Helical" evidence="14">
    <location>
        <begin position="368"/>
        <end position="387"/>
    </location>
</feature>
<keyword evidence="18" id="KW-1185">Reference proteome</keyword>
<feature type="transmembrane region" description="Helical" evidence="14">
    <location>
        <begin position="636"/>
        <end position="662"/>
    </location>
</feature>
<dbReference type="InterPro" id="IPR027417">
    <property type="entry name" value="P-loop_NTPase"/>
</dbReference>
<evidence type="ECO:0000256" key="3">
    <source>
        <dbReference type="ARBA" id="ARBA00022448"/>
    </source>
</evidence>
<feature type="transmembrane region" description="Helical" evidence="14">
    <location>
        <begin position="415"/>
        <end position="439"/>
    </location>
</feature>
<comment type="subcellular location">
    <subcellularLocation>
        <location evidence="1">Vacuole membrane</location>
        <topology evidence="1">Multi-pass membrane protein</topology>
    </subcellularLocation>
</comment>
<feature type="region of interest" description="Disordered" evidence="13">
    <location>
        <begin position="734"/>
        <end position="755"/>
    </location>
</feature>
<feature type="transmembrane region" description="Helical" evidence="14">
    <location>
        <begin position="491"/>
        <end position="513"/>
    </location>
</feature>
<dbReference type="GO" id="GO:0005524">
    <property type="term" value="F:ATP binding"/>
    <property type="evidence" value="ECO:0007669"/>
    <property type="project" value="UniProtKB-KW"/>
</dbReference>
<dbReference type="CDD" id="cd18595">
    <property type="entry name" value="ABC_6TM_MRP1_2_3_6_D1_like"/>
    <property type="match status" value="1"/>
</dbReference>
<dbReference type="SUPFAM" id="SSF90123">
    <property type="entry name" value="ABC transporter transmembrane region"/>
    <property type="match status" value="2"/>
</dbReference>
<dbReference type="Pfam" id="PF00005">
    <property type="entry name" value="ABC_tran"/>
    <property type="match status" value="2"/>
</dbReference>
<dbReference type="GO" id="GO:0005774">
    <property type="term" value="C:vacuolar membrane"/>
    <property type="evidence" value="ECO:0007669"/>
    <property type="project" value="UniProtKB-SubCell"/>
</dbReference>
<dbReference type="InterPro" id="IPR050173">
    <property type="entry name" value="ABC_transporter_C-like"/>
</dbReference>
<comment type="catalytic activity">
    <reaction evidence="12">
        <text>leukotriene C4(in) + ATP + H2O = leukotriene C4(out) + ADP + phosphate + H(+)</text>
        <dbReference type="Rhea" id="RHEA:38963"/>
        <dbReference type="ChEBI" id="CHEBI:15377"/>
        <dbReference type="ChEBI" id="CHEBI:15378"/>
        <dbReference type="ChEBI" id="CHEBI:30616"/>
        <dbReference type="ChEBI" id="CHEBI:43474"/>
        <dbReference type="ChEBI" id="CHEBI:57973"/>
        <dbReference type="ChEBI" id="CHEBI:456216"/>
    </reaction>
    <physiologicalReaction direction="left-to-right" evidence="12">
        <dbReference type="Rhea" id="RHEA:38964"/>
    </physiologicalReaction>
</comment>
<dbReference type="PROSITE" id="PS50929">
    <property type="entry name" value="ABC_TM1F"/>
    <property type="match status" value="2"/>
</dbReference>
<evidence type="ECO:0000256" key="11">
    <source>
        <dbReference type="ARBA" id="ARBA00024220"/>
    </source>
</evidence>
<evidence type="ECO:0000256" key="4">
    <source>
        <dbReference type="ARBA" id="ARBA00022554"/>
    </source>
</evidence>
<feature type="domain" description="ABC transporter" evidence="15">
    <location>
        <begin position="1380"/>
        <end position="1614"/>
    </location>
</feature>
<feature type="transmembrane region" description="Helical" evidence="14">
    <location>
        <begin position="1283"/>
        <end position="1305"/>
    </location>
</feature>
<dbReference type="GO" id="GO:0016887">
    <property type="term" value="F:ATP hydrolysis activity"/>
    <property type="evidence" value="ECO:0007669"/>
    <property type="project" value="InterPro"/>
</dbReference>
<dbReference type="GO" id="GO:0015431">
    <property type="term" value="F:ABC-type glutathione S-conjugate transporter activity"/>
    <property type="evidence" value="ECO:0007669"/>
    <property type="project" value="UniProtKB-EC"/>
</dbReference>
<feature type="transmembrane region" description="Helical" evidence="14">
    <location>
        <begin position="1100"/>
        <end position="1122"/>
    </location>
</feature>
<dbReference type="FunFam" id="1.20.1560.10:FF:000020">
    <property type="entry name" value="ABC metal ion transporter"/>
    <property type="match status" value="1"/>
</dbReference>
<dbReference type="GO" id="GO:0000323">
    <property type="term" value="C:lytic vacuole"/>
    <property type="evidence" value="ECO:0007669"/>
    <property type="project" value="UniProtKB-ARBA"/>
</dbReference>
<proteinExistence type="inferred from homology"/>
<keyword evidence="5 14" id="KW-0812">Transmembrane</keyword>
<feature type="transmembrane region" description="Helical" evidence="14">
    <location>
        <begin position="595"/>
        <end position="624"/>
    </location>
</feature>
<keyword evidence="3" id="KW-0813">Transport</keyword>
<evidence type="ECO:0000256" key="8">
    <source>
        <dbReference type="ARBA" id="ARBA00022840"/>
    </source>
</evidence>
<feature type="domain" description="ABC transmembrane type-1" evidence="16">
    <location>
        <begin position="1039"/>
        <end position="1340"/>
    </location>
</feature>
<evidence type="ECO:0000256" key="14">
    <source>
        <dbReference type="SAM" id="Phobius"/>
    </source>
</evidence>
<dbReference type="PROSITE" id="PS50893">
    <property type="entry name" value="ABC_TRANSPORTER_2"/>
    <property type="match status" value="2"/>
</dbReference>
<feature type="transmembrane region" description="Helical" evidence="14">
    <location>
        <begin position="144"/>
        <end position="166"/>
    </location>
</feature>
<feature type="compositionally biased region" description="Basic and acidic residues" evidence="13">
    <location>
        <begin position="967"/>
        <end position="989"/>
    </location>
</feature>